<keyword evidence="1" id="KW-0378">Hydrolase</keyword>
<dbReference type="InterPro" id="IPR001087">
    <property type="entry name" value="GDSL"/>
</dbReference>
<dbReference type="Pfam" id="PF00657">
    <property type="entry name" value="Lipase_GDSL"/>
    <property type="match status" value="1"/>
</dbReference>
<dbReference type="CDD" id="cd01846">
    <property type="entry name" value="fatty_acyltransferase_like"/>
    <property type="match status" value="1"/>
</dbReference>
<feature type="chain" id="PRO_5041974842" description="GDSL lipase/acylhydrolase family protein" evidence="2">
    <location>
        <begin position="23"/>
        <end position="348"/>
    </location>
</feature>
<protein>
    <recommendedName>
        <fullName evidence="5">GDSL lipase/acylhydrolase family protein</fullName>
    </recommendedName>
</protein>
<dbReference type="InterPro" id="IPR036514">
    <property type="entry name" value="SGNH_hydro_sf"/>
</dbReference>
<dbReference type="PANTHER" id="PTHR45648">
    <property type="entry name" value="GDSL LIPASE/ACYLHYDROLASE FAMILY PROTEIN (AFU_ORTHOLOGUE AFUA_4G14700)"/>
    <property type="match status" value="1"/>
</dbReference>
<dbReference type="EMBL" id="VCAU01000063">
    <property type="protein sequence ID" value="KAF9887336.1"/>
    <property type="molecule type" value="Genomic_DNA"/>
</dbReference>
<keyword evidence="2" id="KW-0732">Signal</keyword>
<dbReference type="AlphaFoldDB" id="A0AAD4GS83"/>
<name>A0AAD4GS83_ASPNN</name>
<organism evidence="3 4">
    <name type="scientific">Aspergillus nanangensis</name>
    <dbReference type="NCBI Taxonomy" id="2582783"/>
    <lineage>
        <taxon>Eukaryota</taxon>
        <taxon>Fungi</taxon>
        <taxon>Dikarya</taxon>
        <taxon>Ascomycota</taxon>
        <taxon>Pezizomycotina</taxon>
        <taxon>Eurotiomycetes</taxon>
        <taxon>Eurotiomycetidae</taxon>
        <taxon>Eurotiales</taxon>
        <taxon>Aspergillaceae</taxon>
        <taxon>Aspergillus</taxon>
        <taxon>Aspergillus subgen. Circumdati</taxon>
    </lineage>
</organism>
<gene>
    <name evidence="3" type="ORF">FE257_010331</name>
</gene>
<reference evidence="3" key="2">
    <citation type="submission" date="2020-02" db="EMBL/GenBank/DDBJ databases">
        <authorList>
            <person name="Gilchrist C.L.M."/>
            <person name="Chooi Y.-H."/>
        </authorList>
    </citation>
    <scope>NUCLEOTIDE SEQUENCE</scope>
    <source>
        <strain evidence="3">MST-FP2251</strain>
    </source>
</reference>
<dbReference type="Proteomes" id="UP001194746">
    <property type="component" value="Unassembled WGS sequence"/>
</dbReference>
<proteinExistence type="predicted"/>
<dbReference type="Gene3D" id="3.40.50.1110">
    <property type="entry name" value="SGNH hydrolase"/>
    <property type="match status" value="1"/>
</dbReference>
<evidence type="ECO:0000313" key="3">
    <source>
        <dbReference type="EMBL" id="KAF9887336.1"/>
    </source>
</evidence>
<dbReference type="PANTHER" id="PTHR45648:SF22">
    <property type="entry name" value="GDSL LIPASE_ACYLHYDROLASE FAMILY PROTEIN (AFU_ORTHOLOGUE AFUA_4G14700)"/>
    <property type="match status" value="1"/>
</dbReference>
<accession>A0AAD4GS83</accession>
<evidence type="ECO:0000256" key="2">
    <source>
        <dbReference type="SAM" id="SignalP"/>
    </source>
</evidence>
<dbReference type="GO" id="GO:0016788">
    <property type="term" value="F:hydrolase activity, acting on ester bonds"/>
    <property type="evidence" value="ECO:0007669"/>
    <property type="project" value="InterPro"/>
</dbReference>
<sequence>MYRLQLLPSLVALGLAVICAQAHHHWGPPRFESLVTFGDSYTDDSRLNYFISHNNSAPPVGWVQPENPNSATGGYTWGHFVAQSAKVIRYNYAVSGASCSHQITSRWNPLTNAPFPSVLEYQIPAFLADSHHTSPDGDPFLNIPSPSTVYAIWVGTNDLGIYAFLTDSQVPGKTIPDYIDCVFNALDPVYRNGGRYFVIMNNAPAQLAPMYANKHSVFWPDKPENDTLERYRMWEQVVLVNEVMEYRTAVEARVKARYPGAEFAVMDIYGLLSDIYHHPGEYFHSQAPANVTGYIHHCDAGGQNCIRLENEDSFMWFDESHPSQRTEQIIAEEFVGVVRGESKWASYW</sequence>
<evidence type="ECO:0008006" key="5">
    <source>
        <dbReference type="Google" id="ProtNLM"/>
    </source>
</evidence>
<evidence type="ECO:0000313" key="4">
    <source>
        <dbReference type="Proteomes" id="UP001194746"/>
    </source>
</evidence>
<dbReference type="InterPro" id="IPR051058">
    <property type="entry name" value="GDSL_Est/Lipase"/>
</dbReference>
<reference evidence="3" key="1">
    <citation type="journal article" date="2019" name="Beilstein J. Org. Chem.">
        <title>Nanangenines: drimane sesquiterpenoids as the dominant metabolite cohort of a novel Australian fungus, Aspergillus nanangensis.</title>
        <authorList>
            <person name="Lacey H.J."/>
            <person name="Gilchrist C.L.M."/>
            <person name="Crombie A."/>
            <person name="Kalaitzis J.A."/>
            <person name="Vuong D."/>
            <person name="Rutledge P.J."/>
            <person name="Turner P."/>
            <person name="Pitt J.I."/>
            <person name="Lacey E."/>
            <person name="Chooi Y.H."/>
            <person name="Piggott A.M."/>
        </authorList>
    </citation>
    <scope>NUCLEOTIDE SEQUENCE</scope>
    <source>
        <strain evidence="3">MST-FP2251</strain>
    </source>
</reference>
<keyword evidence="4" id="KW-1185">Reference proteome</keyword>
<comment type="caution">
    <text evidence="3">The sequence shown here is derived from an EMBL/GenBank/DDBJ whole genome shotgun (WGS) entry which is preliminary data.</text>
</comment>
<feature type="signal peptide" evidence="2">
    <location>
        <begin position="1"/>
        <end position="22"/>
    </location>
</feature>
<evidence type="ECO:0000256" key="1">
    <source>
        <dbReference type="ARBA" id="ARBA00022801"/>
    </source>
</evidence>
<dbReference type="SUPFAM" id="SSF52266">
    <property type="entry name" value="SGNH hydrolase"/>
    <property type="match status" value="1"/>
</dbReference>